<dbReference type="Gene3D" id="1.25.40.10">
    <property type="entry name" value="Tetratricopeptide repeat domain"/>
    <property type="match status" value="1"/>
</dbReference>
<dbReference type="InterPro" id="IPR011990">
    <property type="entry name" value="TPR-like_helical_dom_sf"/>
</dbReference>
<dbReference type="EMBL" id="JAUTBK010000002">
    <property type="protein sequence ID" value="MDQ1209556.1"/>
    <property type="molecule type" value="Genomic_DNA"/>
</dbReference>
<dbReference type="RefSeq" id="WP_307004031.1">
    <property type="nucleotide sequence ID" value="NZ_JAUTBK010000002.1"/>
</dbReference>
<keyword evidence="3" id="KW-1185">Reference proteome</keyword>
<comment type="caution">
    <text evidence="2">The sequence shown here is derived from an EMBL/GenBank/DDBJ whole genome shotgun (WGS) entry which is preliminary data.</text>
</comment>
<dbReference type="PROSITE" id="PS50005">
    <property type="entry name" value="TPR"/>
    <property type="match status" value="1"/>
</dbReference>
<organism evidence="2 3">
    <name type="scientific">Acinetobacter baylyi</name>
    <dbReference type="NCBI Taxonomy" id="202950"/>
    <lineage>
        <taxon>Bacteria</taxon>
        <taxon>Pseudomonadati</taxon>
        <taxon>Pseudomonadota</taxon>
        <taxon>Gammaproteobacteria</taxon>
        <taxon>Moraxellales</taxon>
        <taxon>Moraxellaceae</taxon>
        <taxon>Acinetobacter</taxon>
    </lineage>
</organism>
<evidence type="ECO:0000313" key="2">
    <source>
        <dbReference type="EMBL" id="MDQ1209556.1"/>
    </source>
</evidence>
<gene>
    <name evidence="2" type="ORF">QE380_002479</name>
</gene>
<name>A0ABU0UYC7_ACIBI</name>
<reference evidence="2 3" key="1">
    <citation type="submission" date="2023-07" db="EMBL/GenBank/DDBJ databases">
        <title>Functional and genomic diversity of the sorghum phyllosphere microbiome.</title>
        <authorList>
            <person name="Shade A."/>
        </authorList>
    </citation>
    <scope>NUCLEOTIDE SEQUENCE [LARGE SCALE GENOMIC DNA]</scope>
    <source>
        <strain evidence="2 3">SORGH_AS_0887</strain>
    </source>
</reference>
<sequence>MKMKLPLPKPSTKIAKKPQQLALLNQRLNQLSQQFKQALAQEDYQRAYECVHEVIHLVPDHRVAYMDLAYTALRLKRFDAAYQHYQKALELSEKNIDPNIYDGLTEVAYFLNQQEQVRHYGHLSLKTKQQQVASETMIALPHSAPPPISIESPEQNIIAFSLFGDQPRYCETAILNVIEARKIYPEWRCRFYVDESVPSSVLSRLQQHGAQLVLVSPEQQQISGLFWRFFVMDDPEVKRFLIRDADSLISMREREAVNEWLQSDRWFHVMRDYYSHTELILAGMWGGCTGIFHQIETSIRQYIASGRYLNERVIDQHFLRYCIWPTLQQSVITHDRYLFADNASRFPQDRDRQPDWRIQYQHVGMNESAATVSVTVNHPDAVRVKWVLLNQMKQIVCQYSAQVLSNRSIEIHLPENYVEKIRLKAWNLQIYPYEN</sequence>
<dbReference type="Proteomes" id="UP001233360">
    <property type="component" value="Unassembled WGS sequence"/>
</dbReference>
<proteinExistence type="predicted"/>
<accession>A0ABU0UYC7</accession>
<feature type="repeat" description="TPR" evidence="1">
    <location>
        <begin position="62"/>
        <end position="95"/>
    </location>
</feature>
<evidence type="ECO:0000256" key="1">
    <source>
        <dbReference type="PROSITE-ProRule" id="PRU00339"/>
    </source>
</evidence>
<protein>
    <submittedName>
        <fullName evidence="2">Tetratricopeptide (TPR) repeat protein</fullName>
    </submittedName>
</protein>
<dbReference type="SMART" id="SM00028">
    <property type="entry name" value="TPR"/>
    <property type="match status" value="2"/>
</dbReference>
<evidence type="ECO:0000313" key="3">
    <source>
        <dbReference type="Proteomes" id="UP001233360"/>
    </source>
</evidence>
<dbReference type="SUPFAM" id="SSF48452">
    <property type="entry name" value="TPR-like"/>
    <property type="match status" value="1"/>
</dbReference>
<dbReference type="InterPro" id="IPR019734">
    <property type="entry name" value="TPR_rpt"/>
</dbReference>
<keyword evidence="1" id="KW-0802">TPR repeat</keyword>